<dbReference type="Proteomes" id="UP000515498">
    <property type="component" value="Chromosome"/>
</dbReference>
<name>A0A7G8PA23_9MYCO</name>
<proteinExistence type="predicted"/>
<gene>
    <name evidence="1" type="ORF">HZU40_23640</name>
</gene>
<protein>
    <submittedName>
        <fullName evidence="1">Uncharacterized protein</fullName>
    </submittedName>
</protein>
<evidence type="ECO:0000313" key="1">
    <source>
        <dbReference type="EMBL" id="QNJ91189.1"/>
    </source>
</evidence>
<evidence type="ECO:0000313" key="2">
    <source>
        <dbReference type="Proteomes" id="UP000515498"/>
    </source>
</evidence>
<reference evidence="1 2" key="1">
    <citation type="submission" date="2020-07" db="EMBL/GenBank/DDBJ databases">
        <title>Draft genome sequence of four isobutane-metabolizing strains capable of cometabolically degrading diverse ether contaminants.</title>
        <authorList>
            <person name="Chen W."/>
            <person name="Faulkner N."/>
            <person name="Smith C."/>
            <person name="Hyman M."/>
        </authorList>
    </citation>
    <scope>NUCLEOTIDE SEQUENCE [LARGE SCALE GENOMIC DNA]</scope>
    <source>
        <strain evidence="1 2">2A</strain>
    </source>
</reference>
<dbReference type="RefSeq" id="WP_187096001.1">
    <property type="nucleotide sequence ID" value="NZ_CP059894.1"/>
</dbReference>
<dbReference type="EMBL" id="CP059894">
    <property type="protein sequence ID" value="QNJ91189.1"/>
    <property type="molecule type" value="Genomic_DNA"/>
</dbReference>
<accession>A0A7G8PA23</accession>
<dbReference type="KEGG" id="mflu:HZU40_23640"/>
<dbReference type="AlphaFoldDB" id="A0A7G8PA23"/>
<sequence>MNDALSDIEQKKLRADLNAELGYYPATLDPDDIERHRRMNAASAADLDKVRRKWAWHREQRRRAAVEAEGRAHVADLYGGDGLSLGGGESAAGASGQECSGL</sequence>
<organism evidence="1 2">
    <name type="scientific">Mycolicibacterium fluoranthenivorans</name>
    <dbReference type="NCBI Taxonomy" id="258505"/>
    <lineage>
        <taxon>Bacteria</taxon>
        <taxon>Bacillati</taxon>
        <taxon>Actinomycetota</taxon>
        <taxon>Actinomycetes</taxon>
        <taxon>Mycobacteriales</taxon>
        <taxon>Mycobacteriaceae</taxon>
        <taxon>Mycolicibacterium</taxon>
    </lineage>
</organism>